<protein>
    <submittedName>
        <fullName evidence="1">Uncharacterized protein</fullName>
    </submittedName>
</protein>
<organism evidence="1 2">
    <name type="scientific">Gnathostoma spinigerum</name>
    <dbReference type="NCBI Taxonomy" id="75299"/>
    <lineage>
        <taxon>Eukaryota</taxon>
        <taxon>Metazoa</taxon>
        <taxon>Ecdysozoa</taxon>
        <taxon>Nematoda</taxon>
        <taxon>Chromadorea</taxon>
        <taxon>Rhabditida</taxon>
        <taxon>Spirurina</taxon>
        <taxon>Gnathostomatomorpha</taxon>
        <taxon>Gnathostomatoidea</taxon>
        <taxon>Gnathostomatidae</taxon>
        <taxon>Gnathostoma</taxon>
    </lineage>
</organism>
<gene>
    <name evidence="1" type="ORF">AB6A40_008072</name>
</gene>
<proteinExistence type="predicted"/>
<name>A0ABD6ENB9_9BILA</name>
<keyword evidence="2" id="KW-1185">Reference proteome</keyword>
<comment type="caution">
    <text evidence="1">The sequence shown here is derived from an EMBL/GenBank/DDBJ whole genome shotgun (WGS) entry which is preliminary data.</text>
</comment>
<evidence type="ECO:0000313" key="2">
    <source>
        <dbReference type="Proteomes" id="UP001608902"/>
    </source>
</evidence>
<accession>A0ABD6ENB9</accession>
<dbReference type="AlphaFoldDB" id="A0ABD6ENB9"/>
<dbReference type="Proteomes" id="UP001608902">
    <property type="component" value="Unassembled WGS sequence"/>
</dbReference>
<dbReference type="EMBL" id="JBGFUD010007059">
    <property type="protein sequence ID" value="MFH4981363.1"/>
    <property type="molecule type" value="Genomic_DNA"/>
</dbReference>
<evidence type="ECO:0000313" key="1">
    <source>
        <dbReference type="EMBL" id="MFH4981363.1"/>
    </source>
</evidence>
<sequence>MLKYGRLIIIDSVPFINSHFLLKPAQIENPKPEDLGQIPFGVYSDIPTWNHLNIAILSAFYRWYGPNYGVLHWRIVGCIYFGDCVIIGDAALQQRSSP</sequence>
<reference evidence="1 2" key="1">
    <citation type="submission" date="2024-08" db="EMBL/GenBank/DDBJ databases">
        <title>Gnathostoma spinigerum genome.</title>
        <authorList>
            <person name="Gonzalez-Bertolin B."/>
            <person name="Monzon S."/>
            <person name="Zaballos A."/>
            <person name="Jimenez P."/>
            <person name="Dekumyoy P."/>
            <person name="Varona S."/>
            <person name="Cuesta I."/>
            <person name="Sumanam S."/>
            <person name="Adisakwattana P."/>
            <person name="Gasser R.B."/>
            <person name="Hernandez-Gonzalez A."/>
            <person name="Young N.D."/>
            <person name="Perteguer M.J."/>
        </authorList>
    </citation>
    <scope>NUCLEOTIDE SEQUENCE [LARGE SCALE GENOMIC DNA]</scope>
    <source>
        <strain evidence="1">AL3</strain>
        <tissue evidence="1">Liver</tissue>
    </source>
</reference>